<dbReference type="GeneID" id="5489412"/>
<reference evidence="2" key="1">
    <citation type="journal article" date="2011" name="PLoS Genet.">
        <title>Genomic analysis of the necrotrophic fungal pathogens Sclerotinia sclerotiorum and Botrytis cinerea.</title>
        <authorList>
            <person name="Amselem J."/>
            <person name="Cuomo C.A."/>
            <person name="van Kan J.A."/>
            <person name="Viaud M."/>
            <person name="Benito E.P."/>
            <person name="Couloux A."/>
            <person name="Coutinho P.M."/>
            <person name="de Vries R.P."/>
            <person name="Dyer P.S."/>
            <person name="Fillinger S."/>
            <person name="Fournier E."/>
            <person name="Gout L."/>
            <person name="Hahn M."/>
            <person name="Kohn L."/>
            <person name="Lapalu N."/>
            <person name="Plummer K.M."/>
            <person name="Pradier J.M."/>
            <person name="Quevillon E."/>
            <person name="Sharon A."/>
            <person name="Simon A."/>
            <person name="ten Have A."/>
            <person name="Tudzynski B."/>
            <person name="Tudzynski P."/>
            <person name="Wincker P."/>
            <person name="Andrew M."/>
            <person name="Anthouard V."/>
            <person name="Beever R.E."/>
            <person name="Beffa R."/>
            <person name="Benoit I."/>
            <person name="Bouzid O."/>
            <person name="Brault B."/>
            <person name="Chen Z."/>
            <person name="Choquer M."/>
            <person name="Collemare J."/>
            <person name="Cotton P."/>
            <person name="Danchin E.G."/>
            <person name="Da Silva C."/>
            <person name="Gautier A."/>
            <person name="Giraud C."/>
            <person name="Giraud T."/>
            <person name="Gonzalez C."/>
            <person name="Grossetete S."/>
            <person name="Guldener U."/>
            <person name="Henrissat B."/>
            <person name="Howlett B.J."/>
            <person name="Kodira C."/>
            <person name="Kretschmer M."/>
            <person name="Lappartient A."/>
            <person name="Leroch M."/>
            <person name="Levis C."/>
            <person name="Mauceli E."/>
            <person name="Neuveglise C."/>
            <person name="Oeser B."/>
            <person name="Pearson M."/>
            <person name="Poulain J."/>
            <person name="Poussereau N."/>
            <person name="Quesneville H."/>
            <person name="Rascle C."/>
            <person name="Schumacher J."/>
            <person name="Segurens B."/>
            <person name="Sexton A."/>
            <person name="Silva E."/>
            <person name="Sirven C."/>
            <person name="Soanes D.M."/>
            <person name="Talbot N.J."/>
            <person name="Templeton M."/>
            <person name="Yandava C."/>
            <person name="Yarden O."/>
            <person name="Zeng Q."/>
            <person name="Rollins J.A."/>
            <person name="Lebrun M.H."/>
            <person name="Dickman M."/>
        </authorList>
    </citation>
    <scope>NUCLEOTIDE SEQUENCE [LARGE SCALE GENOMIC DNA]</scope>
    <source>
        <strain evidence="2">ATCC 18683 / 1980 / Ss-1</strain>
    </source>
</reference>
<dbReference type="InParanoid" id="A7EJY7"/>
<accession>A7EJY7</accession>
<proteinExistence type="predicted"/>
<dbReference type="RefSeq" id="XP_001592712.1">
    <property type="nucleotide sequence ID" value="XM_001592662.1"/>
</dbReference>
<organism evidence="1 2">
    <name type="scientific">Sclerotinia sclerotiorum (strain ATCC 18683 / 1980 / Ss-1)</name>
    <name type="common">White mold</name>
    <name type="synonym">Whetzelinia sclerotiorum</name>
    <dbReference type="NCBI Taxonomy" id="665079"/>
    <lineage>
        <taxon>Eukaryota</taxon>
        <taxon>Fungi</taxon>
        <taxon>Dikarya</taxon>
        <taxon>Ascomycota</taxon>
        <taxon>Pezizomycotina</taxon>
        <taxon>Leotiomycetes</taxon>
        <taxon>Helotiales</taxon>
        <taxon>Sclerotiniaceae</taxon>
        <taxon>Sclerotinia</taxon>
    </lineage>
</organism>
<evidence type="ECO:0000313" key="2">
    <source>
        <dbReference type="Proteomes" id="UP000001312"/>
    </source>
</evidence>
<sequence length="54" mass="6406">MNYRRKLLSITIARPTPLVFVDLPKVYRVMSCNPHAKYLADEKAEKFPHLFRTE</sequence>
<dbReference type="EMBL" id="CH476627">
    <property type="protein sequence ID" value="EDO03153.1"/>
    <property type="molecule type" value="Genomic_DNA"/>
</dbReference>
<gene>
    <name evidence="1" type="ORF">SS1G_05633</name>
</gene>
<name>A7EJY7_SCLS1</name>
<keyword evidence="2" id="KW-1185">Reference proteome</keyword>
<evidence type="ECO:0000313" key="1">
    <source>
        <dbReference type="EMBL" id="EDO03153.1"/>
    </source>
</evidence>
<dbReference type="AlphaFoldDB" id="A7EJY7"/>
<dbReference type="Proteomes" id="UP000001312">
    <property type="component" value="Unassembled WGS sequence"/>
</dbReference>
<protein>
    <submittedName>
        <fullName evidence="1">Uncharacterized protein</fullName>
    </submittedName>
</protein>
<dbReference type="HOGENOM" id="CLU_3051795_0_0_1"/>
<dbReference type="KEGG" id="ssl:SS1G_05633"/>